<sequence>MTLKGSLLLPLTAGMTFAGGSAGAQGASPNARALVAYFSRSGNTRVIAGQIGRARSADVFEIEPAEPYPADYDETVRQAQRETETDYEPPLRGSVRDIGSYDVVFLGFPIWGMTAPPVIRSFLSAHDLSGRTIVPFVTHGGYGLGRSLSVVAEHARQARIVEGFTKQSEQERETLSQVTRWLGEVRLE</sequence>
<keyword evidence="2" id="KW-0288">FMN</keyword>
<proteinExistence type="predicted"/>
<feature type="signal peptide" evidence="3">
    <location>
        <begin position="1"/>
        <end position="18"/>
    </location>
</feature>
<dbReference type="InterPro" id="IPR029039">
    <property type="entry name" value="Flavoprotein-like_sf"/>
</dbReference>
<evidence type="ECO:0000256" key="3">
    <source>
        <dbReference type="SAM" id="SignalP"/>
    </source>
</evidence>
<protein>
    <submittedName>
        <fullName evidence="5">Flavodoxin</fullName>
    </submittedName>
</protein>
<dbReference type="PANTHER" id="PTHR39201:SF1">
    <property type="entry name" value="FLAVODOXIN-LIKE DOMAIN-CONTAINING PROTEIN"/>
    <property type="match status" value="1"/>
</dbReference>
<name>A0A6A1TXR8_NEOGA</name>
<reference evidence="5 6" key="1">
    <citation type="submission" date="2019-09" db="EMBL/GenBank/DDBJ databases">
        <title>Genome sequencing of Ng87 strain.</title>
        <authorList>
            <person name="Karasev E.S."/>
            <person name="Andronov E."/>
        </authorList>
    </citation>
    <scope>NUCLEOTIDE SEQUENCE [LARGE SCALE GENOMIC DNA]</scope>
    <source>
        <strain evidence="5 6">Ng87</strain>
    </source>
</reference>
<gene>
    <name evidence="5" type="ORF">F4V91_14550</name>
</gene>
<dbReference type="GO" id="GO:0010181">
    <property type="term" value="F:FMN binding"/>
    <property type="evidence" value="ECO:0007669"/>
    <property type="project" value="InterPro"/>
</dbReference>
<comment type="caution">
    <text evidence="5">The sequence shown here is derived from an EMBL/GenBank/DDBJ whole genome shotgun (WGS) entry which is preliminary data.</text>
</comment>
<evidence type="ECO:0000259" key="4">
    <source>
        <dbReference type="PROSITE" id="PS50902"/>
    </source>
</evidence>
<feature type="domain" description="Flavodoxin-like" evidence="4">
    <location>
        <begin position="33"/>
        <end position="186"/>
    </location>
</feature>
<organism evidence="5 6">
    <name type="scientific">Neorhizobium galegae</name>
    <name type="common">Rhizobium galegae</name>
    <dbReference type="NCBI Taxonomy" id="399"/>
    <lineage>
        <taxon>Bacteria</taxon>
        <taxon>Pseudomonadati</taxon>
        <taxon>Pseudomonadota</taxon>
        <taxon>Alphaproteobacteria</taxon>
        <taxon>Hyphomicrobiales</taxon>
        <taxon>Rhizobiaceae</taxon>
        <taxon>Rhizobium/Agrobacterium group</taxon>
        <taxon>Neorhizobium</taxon>
    </lineage>
</organism>
<dbReference type="Proteomes" id="UP000386575">
    <property type="component" value="Unassembled WGS sequence"/>
</dbReference>
<keyword evidence="3" id="KW-0732">Signal</keyword>
<dbReference type="SUPFAM" id="SSF52218">
    <property type="entry name" value="Flavoproteins"/>
    <property type="match status" value="1"/>
</dbReference>
<evidence type="ECO:0000313" key="6">
    <source>
        <dbReference type="Proteomes" id="UP000386575"/>
    </source>
</evidence>
<evidence type="ECO:0000256" key="2">
    <source>
        <dbReference type="ARBA" id="ARBA00022643"/>
    </source>
</evidence>
<evidence type="ECO:0000256" key="1">
    <source>
        <dbReference type="ARBA" id="ARBA00022630"/>
    </source>
</evidence>
<dbReference type="PROSITE" id="PS50902">
    <property type="entry name" value="FLAVODOXIN_LIKE"/>
    <property type="match status" value="1"/>
</dbReference>
<dbReference type="Gene3D" id="3.40.50.360">
    <property type="match status" value="1"/>
</dbReference>
<dbReference type="PANTHER" id="PTHR39201">
    <property type="entry name" value="EXPORTED PROTEIN-RELATED"/>
    <property type="match status" value="1"/>
</dbReference>
<keyword evidence="1" id="KW-0285">Flavoprotein</keyword>
<feature type="chain" id="PRO_5025535193" evidence="3">
    <location>
        <begin position="19"/>
        <end position="188"/>
    </location>
</feature>
<dbReference type="Pfam" id="PF12682">
    <property type="entry name" value="Flavodoxin_4"/>
    <property type="match status" value="1"/>
</dbReference>
<dbReference type="EMBL" id="VZUL01000002">
    <property type="protein sequence ID" value="KAB1089482.1"/>
    <property type="molecule type" value="Genomic_DNA"/>
</dbReference>
<dbReference type="AlphaFoldDB" id="A0A6A1TXR8"/>
<accession>A0A6A1TXR8</accession>
<dbReference type="InterPro" id="IPR008254">
    <property type="entry name" value="Flavodoxin/NO_synth"/>
</dbReference>
<evidence type="ECO:0000313" key="5">
    <source>
        <dbReference type="EMBL" id="KAB1089482.1"/>
    </source>
</evidence>